<feature type="transmembrane region" description="Helical" evidence="5">
    <location>
        <begin position="173"/>
        <end position="192"/>
    </location>
</feature>
<evidence type="ECO:0000259" key="6">
    <source>
        <dbReference type="PROSITE" id="PS50850"/>
    </source>
</evidence>
<evidence type="ECO:0000313" key="8">
    <source>
        <dbReference type="Proteomes" id="UP001287356"/>
    </source>
</evidence>
<dbReference type="EMBL" id="JAULSN010000005">
    <property type="protein sequence ID" value="KAK3370976.1"/>
    <property type="molecule type" value="Genomic_DNA"/>
</dbReference>
<feature type="transmembrane region" description="Helical" evidence="5">
    <location>
        <begin position="198"/>
        <end position="220"/>
    </location>
</feature>
<feature type="transmembrane region" description="Helical" evidence="5">
    <location>
        <begin position="386"/>
        <end position="410"/>
    </location>
</feature>
<comment type="caution">
    <text evidence="7">The sequence shown here is derived from an EMBL/GenBank/DDBJ whole genome shotgun (WGS) entry which is preliminary data.</text>
</comment>
<feature type="transmembrane region" description="Helical" evidence="5">
    <location>
        <begin position="232"/>
        <end position="253"/>
    </location>
</feature>
<reference evidence="7" key="1">
    <citation type="journal article" date="2023" name="Mol. Phylogenet. Evol.">
        <title>Genome-scale phylogeny and comparative genomics of the fungal order Sordariales.</title>
        <authorList>
            <person name="Hensen N."/>
            <person name="Bonometti L."/>
            <person name="Westerberg I."/>
            <person name="Brannstrom I.O."/>
            <person name="Guillou S."/>
            <person name="Cros-Aarteil S."/>
            <person name="Calhoun S."/>
            <person name="Haridas S."/>
            <person name="Kuo A."/>
            <person name="Mondo S."/>
            <person name="Pangilinan J."/>
            <person name="Riley R."/>
            <person name="LaButti K."/>
            <person name="Andreopoulos B."/>
            <person name="Lipzen A."/>
            <person name="Chen C."/>
            <person name="Yan M."/>
            <person name="Daum C."/>
            <person name="Ng V."/>
            <person name="Clum A."/>
            <person name="Steindorff A."/>
            <person name="Ohm R.A."/>
            <person name="Martin F."/>
            <person name="Silar P."/>
            <person name="Natvig D.O."/>
            <person name="Lalanne C."/>
            <person name="Gautier V."/>
            <person name="Ament-Velasquez S.L."/>
            <person name="Kruys A."/>
            <person name="Hutchinson M.I."/>
            <person name="Powell A.J."/>
            <person name="Barry K."/>
            <person name="Miller A.N."/>
            <person name="Grigoriev I.V."/>
            <person name="Debuchy R."/>
            <person name="Gladieux P."/>
            <person name="Hiltunen Thoren M."/>
            <person name="Johannesson H."/>
        </authorList>
    </citation>
    <scope>NUCLEOTIDE SEQUENCE</scope>
    <source>
        <strain evidence="7">CBS 958.72</strain>
    </source>
</reference>
<dbReference type="PANTHER" id="PTHR23502:SF60">
    <property type="entry name" value="MAJOR FACILITATOR SUPERFAMILY (MFS) PROFILE DOMAIN-CONTAINING PROTEIN-RELATED"/>
    <property type="match status" value="1"/>
</dbReference>
<evidence type="ECO:0000313" key="7">
    <source>
        <dbReference type="EMBL" id="KAK3370976.1"/>
    </source>
</evidence>
<dbReference type="Pfam" id="PF07690">
    <property type="entry name" value="MFS_1"/>
    <property type="match status" value="1"/>
</dbReference>
<feature type="domain" description="Major facilitator superfamily (MFS) profile" evidence="6">
    <location>
        <begin position="107"/>
        <end position="570"/>
    </location>
</feature>
<evidence type="ECO:0000256" key="1">
    <source>
        <dbReference type="ARBA" id="ARBA00004141"/>
    </source>
</evidence>
<evidence type="ECO:0000256" key="5">
    <source>
        <dbReference type="SAM" id="Phobius"/>
    </source>
</evidence>
<keyword evidence="4 5" id="KW-0472">Membrane</keyword>
<protein>
    <submittedName>
        <fullName evidence="7">Major facilitator superfamily domain-containing protein</fullName>
    </submittedName>
</protein>
<feature type="transmembrane region" description="Helical" evidence="5">
    <location>
        <begin position="449"/>
        <end position="468"/>
    </location>
</feature>
<feature type="transmembrane region" description="Helical" evidence="5">
    <location>
        <begin position="259"/>
        <end position="281"/>
    </location>
</feature>
<evidence type="ECO:0000256" key="4">
    <source>
        <dbReference type="ARBA" id="ARBA00023136"/>
    </source>
</evidence>
<dbReference type="PANTHER" id="PTHR23502">
    <property type="entry name" value="MAJOR FACILITATOR SUPERFAMILY"/>
    <property type="match status" value="1"/>
</dbReference>
<dbReference type="GO" id="GO:0022857">
    <property type="term" value="F:transmembrane transporter activity"/>
    <property type="evidence" value="ECO:0007669"/>
    <property type="project" value="InterPro"/>
</dbReference>
<proteinExistence type="predicted"/>
<sequence length="584" mass="62788">MSPLAPTPDKGEDARPPQAAAVNTAIDLAAEKLTTGLGEKEPPTIDDTTAEIRTSSCGSDATTTVLSISAVQLARLQQLKERYGATWSSPSDPRDPYNWRTPRKVCIGILISVGQLVAIMSASMIAASLDDIMADLGIGEAAAQLVLSTYFLGLGLGPFLVAGVAEMHGRKHVWLAAQLFFVFWNALCPVGNSTALMIVGRFLAGAGASAGVTLTGPIMADMFRAKDRGMSIAIAQVLPYLGPSLGPVVGGIATQYVRWQWTFWIVCIFSGVLTLVVLVVVPESYTPVLLRRLKEAEENAQAGGPASTAPRLGLLWRRPRLALPSGYLALLGTNLMRPVRMLVHRPIIQIVCTIIAFDFGVYSIMLSTLATLWIHRYGQTNLAASLHYISITIGCIAATQSGGYLMDWTYRKLVGRERRRVAEAARSSGEPAPTSEQLAAVGGQPEFRLPNFVPGMILMAAGLFWYGWAAEGVVHWAVVDAGVLVFNAGSFLLSQSLMAYQLDEFGDHAASAGAATRLPMYTLAFVFPIFAPKLYDALGYGWGNSLLGFLWIALAFPIPLLLWVWGPRLRAIGRKDGEHGVASL</sequence>
<gene>
    <name evidence="7" type="ORF">B0T24DRAFT_627550</name>
</gene>
<feature type="transmembrane region" description="Helical" evidence="5">
    <location>
        <begin position="514"/>
        <end position="534"/>
    </location>
</feature>
<keyword evidence="2 5" id="KW-0812">Transmembrane</keyword>
<evidence type="ECO:0000256" key="2">
    <source>
        <dbReference type="ARBA" id="ARBA00022692"/>
    </source>
</evidence>
<dbReference type="InterPro" id="IPR036259">
    <property type="entry name" value="MFS_trans_sf"/>
</dbReference>
<feature type="transmembrane region" description="Helical" evidence="5">
    <location>
        <begin position="546"/>
        <end position="565"/>
    </location>
</feature>
<dbReference type="PROSITE" id="PS50850">
    <property type="entry name" value="MFS"/>
    <property type="match status" value="1"/>
</dbReference>
<reference evidence="7" key="2">
    <citation type="submission" date="2023-06" db="EMBL/GenBank/DDBJ databases">
        <authorList>
            <consortium name="Lawrence Berkeley National Laboratory"/>
            <person name="Haridas S."/>
            <person name="Hensen N."/>
            <person name="Bonometti L."/>
            <person name="Westerberg I."/>
            <person name="Brannstrom I.O."/>
            <person name="Guillou S."/>
            <person name="Cros-Aarteil S."/>
            <person name="Calhoun S."/>
            <person name="Kuo A."/>
            <person name="Mondo S."/>
            <person name="Pangilinan J."/>
            <person name="Riley R."/>
            <person name="Labutti K."/>
            <person name="Andreopoulos B."/>
            <person name="Lipzen A."/>
            <person name="Chen C."/>
            <person name="Yanf M."/>
            <person name="Daum C."/>
            <person name="Ng V."/>
            <person name="Clum A."/>
            <person name="Steindorff A."/>
            <person name="Ohm R."/>
            <person name="Martin F."/>
            <person name="Silar P."/>
            <person name="Natvig D."/>
            <person name="Lalanne C."/>
            <person name="Gautier V."/>
            <person name="Ament-Velasquez S.L."/>
            <person name="Kruys A."/>
            <person name="Hutchinson M.I."/>
            <person name="Powell A.J."/>
            <person name="Barry K."/>
            <person name="Miller A.N."/>
            <person name="Grigoriev I.V."/>
            <person name="Debuchy R."/>
            <person name="Gladieux P."/>
            <person name="Thoren M.H."/>
            <person name="Johannesson H."/>
        </authorList>
    </citation>
    <scope>NUCLEOTIDE SEQUENCE</scope>
    <source>
        <strain evidence="7">CBS 958.72</strain>
    </source>
</reference>
<organism evidence="7 8">
    <name type="scientific">Lasiosphaeria ovina</name>
    <dbReference type="NCBI Taxonomy" id="92902"/>
    <lineage>
        <taxon>Eukaryota</taxon>
        <taxon>Fungi</taxon>
        <taxon>Dikarya</taxon>
        <taxon>Ascomycota</taxon>
        <taxon>Pezizomycotina</taxon>
        <taxon>Sordariomycetes</taxon>
        <taxon>Sordariomycetidae</taxon>
        <taxon>Sordariales</taxon>
        <taxon>Lasiosphaeriaceae</taxon>
        <taxon>Lasiosphaeria</taxon>
    </lineage>
</organism>
<feature type="transmembrane region" description="Helical" evidence="5">
    <location>
        <begin position="347"/>
        <end position="374"/>
    </location>
</feature>
<dbReference type="InterPro" id="IPR020846">
    <property type="entry name" value="MFS_dom"/>
</dbReference>
<dbReference type="SUPFAM" id="SSF103473">
    <property type="entry name" value="MFS general substrate transporter"/>
    <property type="match status" value="1"/>
</dbReference>
<comment type="subcellular location">
    <subcellularLocation>
        <location evidence="1">Membrane</location>
        <topology evidence="1">Multi-pass membrane protein</topology>
    </subcellularLocation>
</comment>
<accession>A0AAE0N510</accession>
<feature type="transmembrane region" description="Helical" evidence="5">
    <location>
        <begin position="141"/>
        <end position="161"/>
    </location>
</feature>
<feature type="transmembrane region" description="Helical" evidence="5">
    <location>
        <begin position="474"/>
        <end position="493"/>
    </location>
</feature>
<feature type="transmembrane region" description="Helical" evidence="5">
    <location>
        <begin position="105"/>
        <end position="129"/>
    </location>
</feature>
<dbReference type="AlphaFoldDB" id="A0AAE0N510"/>
<dbReference type="Proteomes" id="UP001287356">
    <property type="component" value="Unassembled WGS sequence"/>
</dbReference>
<dbReference type="GO" id="GO:0005886">
    <property type="term" value="C:plasma membrane"/>
    <property type="evidence" value="ECO:0007669"/>
    <property type="project" value="TreeGrafter"/>
</dbReference>
<keyword evidence="3 5" id="KW-1133">Transmembrane helix</keyword>
<evidence type="ECO:0000256" key="3">
    <source>
        <dbReference type="ARBA" id="ARBA00022989"/>
    </source>
</evidence>
<dbReference type="Gene3D" id="1.20.1250.20">
    <property type="entry name" value="MFS general substrate transporter like domains"/>
    <property type="match status" value="1"/>
</dbReference>
<name>A0AAE0N510_9PEZI</name>
<keyword evidence="8" id="KW-1185">Reference proteome</keyword>
<dbReference type="InterPro" id="IPR011701">
    <property type="entry name" value="MFS"/>
</dbReference>